<gene>
    <name evidence="2" type="ORF">SAMN05445850_8608</name>
</gene>
<feature type="transmembrane region" description="Helical" evidence="1">
    <location>
        <begin position="343"/>
        <end position="363"/>
    </location>
</feature>
<dbReference type="Proteomes" id="UP000199365">
    <property type="component" value="Unassembled WGS sequence"/>
</dbReference>
<evidence type="ECO:0008006" key="4">
    <source>
        <dbReference type="Google" id="ProtNLM"/>
    </source>
</evidence>
<sequence>MDYARLIGKAEAIVATGMPGLYRVVAFIGIQRIYSLSDLGKTASAFSVAQILAFFTAIGWASLILVRIPAVEDQTKRISCFYDLLGKGLGWLFLFCIGIGTWAGIFHPQASISEIVMIMAGWTLYQLTRHYFLALRAYRKVIVYDLLLLVLTAVYVVVCHRLGAVAGLALGAALATIGLFLLFDIGFPRSAPKFPTFELKGLEFGFTNFLSGGVALSLVPIANFTDGPKFAGVMSLVASFSAISALIPRAISMYRLPEISTLVGRGESLARLTAQTRREIMLATGGAFVINTSIALAISLYADSSVGFWYALACGIALCAQGCISMLGLAHSSVLMVREESRLSLTINLITCGLFVALLALEYGMTKRLTFGFVLSVCAAVTIIRNAILTRRSAPFLAPLCR</sequence>
<evidence type="ECO:0000256" key="1">
    <source>
        <dbReference type="SAM" id="Phobius"/>
    </source>
</evidence>
<feature type="transmembrane region" description="Helical" evidence="1">
    <location>
        <begin position="369"/>
        <end position="388"/>
    </location>
</feature>
<feature type="transmembrane region" description="Helical" evidence="1">
    <location>
        <begin position="141"/>
        <end position="158"/>
    </location>
</feature>
<name>A0A1H1KL21_9BURK</name>
<evidence type="ECO:0000313" key="3">
    <source>
        <dbReference type="Proteomes" id="UP000199365"/>
    </source>
</evidence>
<proteinExistence type="predicted"/>
<dbReference type="RefSeq" id="WP_090812926.1">
    <property type="nucleotide sequence ID" value="NZ_FNKX01000005.1"/>
</dbReference>
<keyword evidence="1" id="KW-0472">Membrane</keyword>
<evidence type="ECO:0000313" key="2">
    <source>
        <dbReference type="EMBL" id="SDR63071.1"/>
    </source>
</evidence>
<protein>
    <recommendedName>
        <fullName evidence="4">Membrane protein involved in the export of O-antigen and teichoic acid</fullName>
    </recommendedName>
</protein>
<reference evidence="3" key="1">
    <citation type="submission" date="2016-10" db="EMBL/GenBank/DDBJ databases">
        <authorList>
            <person name="Varghese N."/>
            <person name="Submissions S."/>
        </authorList>
    </citation>
    <scope>NUCLEOTIDE SEQUENCE [LARGE SCALE GENOMIC DNA]</scope>
    <source>
        <strain evidence="3">DUS833</strain>
    </source>
</reference>
<feature type="transmembrane region" description="Helical" evidence="1">
    <location>
        <begin position="12"/>
        <end position="34"/>
    </location>
</feature>
<feature type="transmembrane region" description="Helical" evidence="1">
    <location>
        <begin position="164"/>
        <end position="183"/>
    </location>
</feature>
<feature type="transmembrane region" description="Helical" evidence="1">
    <location>
        <begin position="280"/>
        <end position="302"/>
    </location>
</feature>
<feature type="transmembrane region" description="Helical" evidence="1">
    <location>
        <begin position="89"/>
        <end position="106"/>
    </location>
</feature>
<organism evidence="2 3">
    <name type="scientific">Paraburkholderia tuberum</name>
    <dbReference type="NCBI Taxonomy" id="157910"/>
    <lineage>
        <taxon>Bacteria</taxon>
        <taxon>Pseudomonadati</taxon>
        <taxon>Pseudomonadota</taxon>
        <taxon>Betaproteobacteria</taxon>
        <taxon>Burkholderiales</taxon>
        <taxon>Burkholderiaceae</taxon>
        <taxon>Paraburkholderia</taxon>
    </lineage>
</organism>
<accession>A0A1H1KL21</accession>
<feature type="transmembrane region" description="Helical" evidence="1">
    <location>
        <begin position="308"/>
        <end position="331"/>
    </location>
</feature>
<keyword evidence="3" id="KW-1185">Reference proteome</keyword>
<dbReference type="EMBL" id="FNKX01000005">
    <property type="protein sequence ID" value="SDR63071.1"/>
    <property type="molecule type" value="Genomic_DNA"/>
</dbReference>
<keyword evidence="1" id="KW-1133">Transmembrane helix</keyword>
<dbReference type="STRING" id="157910.SAMN05445850_8608"/>
<dbReference type="AlphaFoldDB" id="A0A1H1KL21"/>
<feature type="transmembrane region" description="Helical" evidence="1">
    <location>
        <begin position="204"/>
        <end position="224"/>
    </location>
</feature>
<feature type="transmembrane region" description="Helical" evidence="1">
    <location>
        <begin position="46"/>
        <end position="68"/>
    </location>
</feature>
<keyword evidence="1" id="KW-0812">Transmembrane</keyword>